<comment type="similarity">
    <text evidence="8">Belongs to the snail C2H2-type zinc-finger protein family.</text>
</comment>
<feature type="domain" description="C2H2-type" evidence="11">
    <location>
        <begin position="285"/>
        <end position="311"/>
    </location>
</feature>
<dbReference type="SUPFAM" id="SSF57716">
    <property type="entry name" value="Glucocorticoid receptor-like (DNA-binding domain)"/>
    <property type="match status" value="1"/>
</dbReference>
<dbReference type="InterPro" id="IPR012934">
    <property type="entry name" value="Znf_AD"/>
</dbReference>
<dbReference type="EMBL" id="GFDL01013027">
    <property type="protein sequence ID" value="JAV22018.1"/>
    <property type="molecule type" value="Transcribed_RNA"/>
</dbReference>
<keyword evidence="5" id="KW-0862">Zinc</keyword>
<dbReference type="InterPro" id="IPR013087">
    <property type="entry name" value="Znf_C2H2_type"/>
</dbReference>
<feature type="domain" description="C2H2-type" evidence="11">
    <location>
        <begin position="409"/>
        <end position="437"/>
    </location>
</feature>
<sequence length="515" mass="57575">MVSKKRTRAAASNSAKKVKISQEEHVVGQSEPDAASQPTDSLLEFVSIKEEPIDIASSPISDDRQSPIDPSPKKQSKKTGPAGRAVCELCLRKCPPASVVQFSLEREPKLADGLEKVQQTLGIQLEPRPFSVCRTCWQLVEIVATFRDGCLKAREWRLSEGEASRDEAGSDEWFAGKTVKAMEHALQISQSNLDWFSKELKEVRKAKDGPDESSFDAEDLAVKDEGDADGEDLDESVEPETQLDMYSSVTEKLEISFEDHPKDSAIKARKAKLELPSDLTPLPVYECTRCGRRFDSKTGLGIHVRRTEESEICKNSVPLESPHCCTVCRLYFKTKVLLKCHLDKHLGTKSLACRKGCGKMFYTGAALRVHEHDCGSERKKRLCPHCGLSFFTNTHLNRHMSHVHGEATFPCKICRKQFTTREAAARHVNFTHSTENTLCCKLCNKMYKNPDSLRVHMRLHTNEMPYGCTICGQRFRYGHAVRPHMLREHHGTGDLEVEAEAETGGGAMEEGEGGE</sequence>
<dbReference type="GO" id="GO:0000978">
    <property type="term" value="F:RNA polymerase II cis-regulatory region sequence-specific DNA binding"/>
    <property type="evidence" value="ECO:0007669"/>
    <property type="project" value="TreeGrafter"/>
</dbReference>
<evidence type="ECO:0000256" key="10">
    <source>
        <dbReference type="SAM" id="MobiDB-lite"/>
    </source>
</evidence>
<proteinExistence type="inferred from homology"/>
<evidence type="ECO:0000256" key="6">
    <source>
        <dbReference type="ARBA" id="ARBA00023125"/>
    </source>
</evidence>
<evidence type="ECO:0000256" key="4">
    <source>
        <dbReference type="ARBA" id="ARBA00022771"/>
    </source>
</evidence>
<dbReference type="GO" id="GO:0000981">
    <property type="term" value="F:DNA-binding transcription factor activity, RNA polymerase II-specific"/>
    <property type="evidence" value="ECO:0007669"/>
    <property type="project" value="TreeGrafter"/>
</dbReference>
<dbReference type="PANTHER" id="PTHR24388">
    <property type="entry name" value="ZINC FINGER PROTEIN"/>
    <property type="match status" value="1"/>
</dbReference>
<feature type="domain" description="C2H2-type" evidence="11">
    <location>
        <begin position="466"/>
        <end position="494"/>
    </location>
</feature>
<evidence type="ECO:0000256" key="5">
    <source>
        <dbReference type="ARBA" id="ARBA00022833"/>
    </source>
</evidence>
<dbReference type="PROSITE" id="PS50157">
    <property type="entry name" value="ZINC_FINGER_C2H2_2"/>
    <property type="match status" value="5"/>
</dbReference>
<evidence type="ECO:0000256" key="2">
    <source>
        <dbReference type="ARBA" id="ARBA00022723"/>
    </source>
</evidence>
<dbReference type="InterPro" id="IPR050527">
    <property type="entry name" value="Snail/Krueppel_Znf"/>
</dbReference>
<organism evidence="12">
    <name type="scientific">Culex tarsalis</name>
    <name type="common">Encephalitis mosquito</name>
    <dbReference type="NCBI Taxonomy" id="7177"/>
    <lineage>
        <taxon>Eukaryota</taxon>
        <taxon>Metazoa</taxon>
        <taxon>Ecdysozoa</taxon>
        <taxon>Arthropoda</taxon>
        <taxon>Hexapoda</taxon>
        <taxon>Insecta</taxon>
        <taxon>Pterygota</taxon>
        <taxon>Neoptera</taxon>
        <taxon>Endopterygota</taxon>
        <taxon>Diptera</taxon>
        <taxon>Nematocera</taxon>
        <taxon>Culicoidea</taxon>
        <taxon>Culicidae</taxon>
        <taxon>Culicinae</taxon>
        <taxon>Culicini</taxon>
        <taxon>Culex</taxon>
        <taxon>Culex</taxon>
    </lineage>
</organism>
<reference evidence="12" key="1">
    <citation type="submission" date="2017-01" db="EMBL/GenBank/DDBJ databases">
        <title>A deep insight into the sialotranscriptome of adult male and female Cluex tarsalis mosquitoes.</title>
        <authorList>
            <person name="Ribeiro J.M."/>
            <person name="Moreira F."/>
            <person name="Bernard K.A."/>
            <person name="Calvo E."/>
        </authorList>
    </citation>
    <scope>NUCLEOTIDE SEQUENCE</scope>
    <source>
        <strain evidence="12">Kern County</strain>
        <tissue evidence="12">Salivary glands</tissue>
    </source>
</reference>
<keyword evidence="6" id="KW-0238">DNA-binding</keyword>
<keyword evidence="2" id="KW-0479">Metal-binding</keyword>
<evidence type="ECO:0000256" key="9">
    <source>
        <dbReference type="PROSITE-ProRule" id="PRU00042"/>
    </source>
</evidence>
<accession>A0A1Q3F3E5</accession>
<dbReference type="SUPFAM" id="SSF57667">
    <property type="entry name" value="beta-beta-alpha zinc fingers"/>
    <property type="match status" value="3"/>
</dbReference>
<feature type="region of interest" description="Disordered" evidence="10">
    <location>
        <begin position="1"/>
        <end position="80"/>
    </location>
</feature>
<feature type="domain" description="C2H2-type" evidence="11">
    <location>
        <begin position="381"/>
        <end position="404"/>
    </location>
</feature>
<dbReference type="InterPro" id="IPR036236">
    <property type="entry name" value="Znf_C2H2_sf"/>
</dbReference>
<dbReference type="GO" id="GO:0008270">
    <property type="term" value="F:zinc ion binding"/>
    <property type="evidence" value="ECO:0007669"/>
    <property type="project" value="UniProtKB-KW"/>
</dbReference>
<dbReference type="PROSITE" id="PS00028">
    <property type="entry name" value="ZINC_FINGER_C2H2_1"/>
    <property type="match status" value="4"/>
</dbReference>
<dbReference type="Gene3D" id="3.30.160.60">
    <property type="entry name" value="Classic Zinc Finger"/>
    <property type="match status" value="5"/>
</dbReference>
<protein>
    <submittedName>
        <fullName evidence="12">Putative c2h2-type zn-finger protein</fullName>
    </submittedName>
</protein>
<keyword evidence="7" id="KW-0539">Nucleus</keyword>
<evidence type="ECO:0000256" key="7">
    <source>
        <dbReference type="ARBA" id="ARBA00023242"/>
    </source>
</evidence>
<evidence type="ECO:0000256" key="3">
    <source>
        <dbReference type="ARBA" id="ARBA00022737"/>
    </source>
</evidence>
<name>A0A1Q3F3E5_CULTA</name>
<evidence type="ECO:0000256" key="8">
    <source>
        <dbReference type="ARBA" id="ARBA00037948"/>
    </source>
</evidence>
<feature type="compositionally biased region" description="Acidic residues" evidence="10">
    <location>
        <begin position="226"/>
        <end position="238"/>
    </location>
</feature>
<dbReference type="Pfam" id="PF13912">
    <property type="entry name" value="zf-C2H2_6"/>
    <property type="match status" value="1"/>
</dbReference>
<dbReference type="Pfam" id="PF00096">
    <property type="entry name" value="zf-C2H2"/>
    <property type="match status" value="2"/>
</dbReference>
<keyword evidence="4 9" id="KW-0863">Zinc-finger</keyword>
<comment type="subcellular location">
    <subcellularLocation>
        <location evidence="1">Nucleus</location>
    </subcellularLocation>
</comment>
<evidence type="ECO:0000259" key="11">
    <source>
        <dbReference type="PROSITE" id="PS50157"/>
    </source>
</evidence>
<dbReference type="PANTHER" id="PTHR24388:SF54">
    <property type="entry name" value="PROTEIN ESCARGOT"/>
    <property type="match status" value="1"/>
</dbReference>
<dbReference type="GO" id="GO:0005634">
    <property type="term" value="C:nucleus"/>
    <property type="evidence" value="ECO:0007669"/>
    <property type="project" value="UniProtKB-SubCell"/>
</dbReference>
<dbReference type="SMART" id="SM00355">
    <property type="entry name" value="ZnF_C2H2"/>
    <property type="match status" value="7"/>
</dbReference>
<dbReference type="SMART" id="SM00868">
    <property type="entry name" value="zf-AD"/>
    <property type="match status" value="1"/>
</dbReference>
<evidence type="ECO:0000313" key="12">
    <source>
        <dbReference type="EMBL" id="JAV22018.1"/>
    </source>
</evidence>
<keyword evidence="3" id="KW-0677">Repeat</keyword>
<dbReference type="AlphaFoldDB" id="A0A1Q3F3E5"/>
<feature type="domain" description="C2H2-type" evidence="11">
    <location>
        <begin position="438"/>
        <end position="465"/>
    </location>
</feature>
<evidence type="ECO:0000256" key="1">
    <source>
        <dbReference type="ARBA" id="ARBA00004123"/>
    </source>
</evidence>
<feature type="region of interest" description="Disordered" evidence="10">
    <location>
        <begin position="207"/>
        <end position="242"/>
    </location>
</feature>